<evidence type="ECO:0000256" key="1">
    <source>
        <dbReference type="ARBA" id="ARBA00023125"/>
    </source>
</evidence>
<protein>
    <recommendedName>
        <fullName evidence="4">HMG box domain-containing protein</fullName>
    </recommendedName>
</protein>
<proteinExistence type="predicted"/>
<dbReference type="Pfam" id="PF00505">
    <property type="entry name" value="HMG_box"/>
    <property type="match status" value="1"/>
</dbReference>
<feature type="domain" description="HMG box" evidence="4">
    <location>
        <begin position="17"/>
        <end position="113"/>
    </location>
</feature>
<organism evidence="5">
    <name type="scientific">Helicotheca tamesis</name>
    <dbReference type="NCBI Taxonomy" id="374047"/>
    <lineage>
        <taxon>Eukaryota</taxon>
        <taxon>Sar</taxon>
        <taxon>Stramenopiles</taxon>
        <taxon>Ochrophyta</taxon>
        <taxon>Bacillariophyta</taxon>
        <taxon>Mediophyceae</taxon>
        <taxon>Lithodesmiophycidae</taxon>
        <taxon>Lithodesmiales</taxon>
        <taxon>Lithodesmiaceae</taxon>
        <taxon>Helicotheca</taxon>
    </lineage>
</organism>
<keyword evidence="1 2" id="KW-0238">DNA-binding</keyword>
<dbReference type="GO" id="GO:0005634">
    <property type="term" value="C:nucleus"/>
    <property type="evidence" value="ECO:0007669"/>
    <property type="project" value="UniProtKB-UniRule"/>
</dbReference>
<reference evidence="5" key="1">
    <citation type="submission" date="2021-01" db="EMBL/GenBank/DDBJ databases">
        <authorList>
            <person name="Corre E."/>
            <person name="Pelletier E."/>
            <person name="Niang G."/>
            <person name="Scheremetjew M."/>
            <person name="Finn R."/>
            <person name="Kale V."/>
            <person name="Holt S."/>
            <person name="Cochrane G."/>
            <person name="Meng A."/>
            <person name="Brown T."/>
            <person name="Cohen L."/>
        </authorList>
    </citation>
    <scope>NUCLEOTIDE SEQUENCE</scope>
    <source>
        <strain evidence="5">CCMP826</strain>
    </source>
</reference>
<dbReference type="InterPro" id="IPR036910">
    <property type="entry name" value="HMG_box_dom_sf"/>
</dbReference>
<accession>A0A7S2IG17</accession>
<evidence type="ECO:0000259" key="4">
    <source>
        <dbReference type="PROSITE" id="PS50118"/>
    </source>
</evidence>
<dbReference type="PANTHER" id="PTHR48112:SF15">
    <property type="entry name" value="HMG BOX DOMAIN-CONTAINING PROTEIN"/>
    <property type="match status" value="1"/>
</dbReference>
<dbReference type="Gene3D" id="1.10.30.10">
    <property type="entry name" value="High mobility group box domain"/>
    <property type="match status" value="1"/>
</dbReference>
<dbReference type="AlphaFoldDB" id="A0A7S2IG17"/>
<evidence type="ECO:0000256" key="2">
    <source>
        <dbReference type="PROSITE-ProRule" id="PRU00267"/>
    </source>
</evidence>
<evidence type="ECO:0000256" key="3">
    <source>
        <dbReference type="SAM" id="Coils"/>
    </source>
</evidence>
<dbReference type="GO" id="GO:0003677">
    <property type="term" value="F:DNA binding"/>
    <property type="evidence" value="ECO:0007669"/>
    <property type="project" value="UniProtKB-UniRule"/>
</dbReference>
<feature type="coiled-coil region" evidence="3">
    <location>
        <begin position="95"/>
        <end position="122"/>
    </location>
</feature>
<sequence>MPKQEQKRATARKTPKPKRFLTAYNFFFMHERAAFLAANGGEVPPPTESSMMQARKKKMRRPHIKTHGKISFTELTKMIVKKWKETPPEEKKLYQELARKDLARYQREYKEYKKKLHLAAQLDQKREPSENAALACCKKKQDLLREGGKCVLSQNENLPEKVESSSAPLPPIMSHSSIGLGLPSGMPQSLFDHRQRVERARLMDSLGHGYPFLGLNLVPIPYIIPSEARYYLPLLGSLPAPHLVVRPSSGNAYNSGSVNMERHYP</sequence>
<dbReference type="SMART" id="SM00398">
    <property type="entry name" value="HMG"/>
    <property type="match status" value="1"/>
</dbReference>
<dbReference type="InterPro" id="IPR050342">
    <property type="entry name" value="HMGB"/>
</dbReference>
<feature type="DNA-binding region" description="HMG box" evidence="2">
    <location>
        <begin position="17"/>
        <end position="113"/>
    </location>
</feature>
<dbReference type="InterPro" id="IPR009071">
    <property type="entry name" value="HMG_box_dom"/>
</dbReference>
<keyword evidence="3" id="KW-0175">Coiled coil</keyword>
<name>A0A7S2IG17_9STRA</name>
<dbReference type="PANTHER" id="PTHR48112">
    <property type="entry name" value="HIGH MOBILITY GROUP PROTEIN DSP1"/>
    <property type="match status" value="1"/>
</dbReference>
<keyword evidence="2" id="KW-0539">Nucleus</keyword>
<dbReference type="EMBL" id="HBGV01019421">
    <property type="protein sequence ID" value="CAD9518443.1"/>
    <property type="molecule type" value="Transcribed_RNA"/>
</dbReference>
<gene>
    <name evidence="5" type="ORF">HTAM1171_LOCUS12046</name>
</gene>
<dbReference type="PROSITE" id="PS50118">
    <property type="entry name" value="HMG_BOX_2"/>
    <property type="match status" value="1"/>
</dbReference>
<evidence type="ECO:0000313" key="5">
    <source>
        <dbReference type="EMBL" id="CAD9518443.1"/>
    </source>
</evidence>
<dbReference type="SUPFAM" id="SSF47095">
    <property type="entry name" value="HMG-box"/>
    <property type="match status" value="1"/>
</dbReference>